<accession>A0ABV8GYD3</accession>
<dbReference type="Pfam" id="PF11514">
    <property type="entry name" value="DUF3219"/>
    <property type="match status" value="1"/>
</dbReference>
<dbReference type="EMBL" id="JBHSAO010000010">
    <property type="protein sequence ID" value="MFC4024844.1"/>
    <property type="molecule type" value="Genomic_DNA"/>
</dbReference>
<organism evidence="1 2">
    <name type="scientific">Oceanobacillus longus</name>
    <dbReference type="NCBI Taxonomy" id="930120"/>
    <lineage>
        <taxon>Bacteria</taxon>
        <taxon>Bacillati</taxon>
        <taxon>Bacillota</taxon>
        <taxon>Bacilli</taxon>
        <taxon>Bacillales</taxon>
        <taxon>Bacillaceae</taxon>
        <taxon>Oceanobacillus</taxon>
    </lineage>
</organism>
<proteinExistence type="predicted"/>
<comment type="caution">
    <text evidence="1">The sequence shown here is derived from an EMBL/GenBank/DDBJ whole genome shotgun (WGS) entry which is preliminary data.</text>
</comment>
<name>A0ABV8GYD3_9BACI</name>
<dbReference type="InterPro" id="IPR021596">
    <property type="entry name" value="DUF3219"/>
</dbReference>
<evidence type="ECO:0000313" key="1">
    <source>
        <dbReference type="EMBL" id="MFC4024844.1"/>
    </source>
</evidence>
<protein>
    <submittedName>
        <fullName evidence="1">DUF3219 family protein</fullName>
    </submittedName>
</protein>
<dbReference type="RefSeq" id="WP_379497343.1">
    <property type="nucleotide sequence ID" value="NZ_JBHSAO010000010.1"/>
</dbReference>
<evidence type="ECO:0000313" key="2">
    <source>
        <dbReference type="Proteomes" id="UP001595772"/>
    </source>
</evidence>
<dbReference type="Gene3D" id="2.40.30.80">
    <property type="entry name" value="YkvR-like"/>
    <property type="match status" value="1"/>
</dbReference>
<dbReference type="SUPFAM" id="SSF159173">
    <property type="entry name" value="YkvR-like"/>
    <property type="match status" value="1"/>
</dbReference>
<gene>
    <name evidence="1" type="ORF">ACFOUV_13660</name>
</gene>
<keyword evidence="2" id="KW-1185">Reference proteome</keyword>
<dbReference type="Proteomes" id="UP001595772">
    <property type="component" value="Unassembled WGS sequence"/>
</dbReference>
<reference evidence="2" key="1">
    <citation type="journal article" date="2019" name="Int. J. Syst. Evol. Microbiol.">
        <title>The Global Catalogue of Microorganisms (GCM) 10K type strain sequencing project: providing services to taxonomists for standard genome sequencing and annotation.</title>
        <authorList>
            <consortium name="The Broad Institute Genomics Platform"/>
            <consortium name="The Broad Institute Genome Sequencing Center for Infectious Disease"/>
            <person name="Wu L."/>
            <person name="Ma J."/>
        </authorList>
    </citation>
    <scope>NUCLEOTIDE SEQUENCE [LARGE SCALE GENOMIC DNA]</scope>
    <source>
        <strain evidence="2">IBRC-M 10703</strain>
    </source>
</reference>
<sequence length="97" mass="11177">MNEKVVINDVTIDAINFQEETVERDGRELKKVRFDFKVTAEGYHDITTLLYKNDFMVKMPAKSLEFPAVIHRYSTSITNLYEAGAVGDFKLELLEKS</sequence>
<dbReference type="InterPro" id="IPR023105">
    <property type="entry name" value="YkvR-like_sf"/>
</dbReference>